<reference evidence="2" key="1">
    <citation type="submission" date="2023-06" db="EMBL/GenBank/DDBJ databases">
        <title>Genome-scale phylogeny and comparative genomics of the fungal order Sordariales.</title>
        <authorList>
            <consortium name="Lawrence Berkeley National Laboratory"/>
            <person name="Hensen N."/>
            <person name="Bonometti L."/>
            <person name="Westerberg I."/>
            <person name="Brannstrom I.O."/>
            <person name="Guillou S."/>
            <person name="Cros-Aarteil S."/>
            <person name="Calhoun S."/>
            <person name="Haridas S."/>
            <person name="Kuo A."/>
            <person name="Mondo S."/>
            <person name="Pangilinan J."/>
            <person name="Riley R."/>
            <person name="Labutti K."/>
            <person name="Andreopoulos B."/>
            <person name="Lipzen A."/>
            <person name="Chen C."/>
            <person name="Yanf M."/>
            <person name="Daum C."/>
            <person name="Ng V."/>
            <person name="Clum A."/>
            <person name="Steindorff A."/>
            <person name="Ohm R."/>
            <person name="Martin F."/>
            <person name="Silar P."/>
            <person name="Natvig D."/>
            <person name="Lalanne C."/>
            <person name="Gautier V."/>
            <person name="Ament-Velasquez S.L."/>
            <person name="Kruys A."/>
            <person name="Hutchinson M.I."/>
            <person name="Powell A.J."/>
            <person name="Barry K."/>
            <person name="Miller A.N."/>
            <person name="Grigoriev I.V."/>
            <person name="Debuchy R."/>
            <person name="Gladieux P."/>
            <person name="Thoren M.H."/>
            <person name="Johannesson H."/>
        </authorList>
    </citation>
    <scope>NUCLEOTIDE SEQUENCE</scope>
    <source>
        <strain evidence="2">8032-3</strain>
    </source>
</reference>
<sequence>MKSFAITSVLLFLAGGAMARNCTPGLNYCGSTLNNIGNYQGQIDQALHDAGRANGGSDDLFHCVGGDSGVIDWIGYCPNGCRDNGKDVSDSCN</sequence>
<proteinExistence type="predicted"/>
<organism evidence="2 3">
    <name type="scientific">Phialemonium atrogriseum</name>
    <dbReference type="NCBI Taxonomy" id="1093897"/>
    <lineage>
        <taxon>Eukaryota</taxon>
        <taxon>Fungi</taxon>
        <taxon>Dikarya</taxon>
        <taxon>Ascomycota</taxon>
        <taxon>Pezizomycotina</taxon>
        <taxon>Sordariomycetes</taxon>
        <taxon>Sordariomycetidae</taxon>
        <taxon>Cephalothecales</taxon>
        <taxon>Cephalothecaceae</taxon>
        <taxon>Phialemonium</taxon>
    </lineage>
</organism>
<name>A0AAJ0C5L2_9PEZI</name>
<dbReference type="GeneID" id="85313654"/>
<evidence type="ECO:0000313" key="2">
    <source>
        <dbReference type="EMBL" id="KAK1770395.1"/>
    </source>
</evidence>
<evidence type="ECO:0000313" key="3">
    <source>
        <dbReference type="Proteomes" id="UP001244011"/>
    </source>
</evidence>
<protein>
    <submittedName>
        <fullName evidence="2">Uncharacterized protein</fullName>
    </submittedName>
</protein>
<feature type="chain" id="PRO_5042604976" evidence="1">
    <location>
        <begin position="20"/>
        <end position="93"/>
    </location>
</feature>
<evidence type="ECO:0000256" key="1">
    <source>
        <dbReference type="SAM" id="SignalP"/>
    </source>
</evidence>
<comment type="caution">
    <text evidence="2">The sequence shown here is derived from an EMBL/GenBank/DDBJ whole genome shotgun (WGS) entry which is preliminary data.</text>
</comment>
<keyword evidence="3" id="KW-1185">Reference proteome</keyword>
<accession>A0AAJ0C5L2</accession>
<dbReference type="RefSeq" id="XP_060286608.1">
    <property type="nucleotide sequence ID" value="XM_060430467.1"/>
</dbReference>
<dbReference type="Proteomes" id="UP001244011">
    <property type="component" value="Unassembled WGS sequence"/>
</dbReference>
<dbReference type="EMBL" id="MU839000">
    <property type="protein sequence ID" value="KAK1770395.1"/>
    <property type="molecule type" value="Genomic_DNA"/>
</dbReference>
<gene>
    <name evidence="2" type="ORF">QBC33DRAFT_566834</name>
</gene>
<feature type="signal peptide" evidence="1">
    <location>
        <begin position="1"/>
        <end position="19"/>
    </location>
</feature>
<dbReference type="AlphaFoldDB" id="A0AAJ0C5L2"/>
<keyword evidence="1" id="KW-0732">Signal</keyword>